<accession>A0ABQ3IGC6</accession>
<dbReference type="Proteomes" id="UP000626370">
    <property type="component" value="Unassembled WGS sequence"/>
</dbReference>
<evidence type="ECO:0008006" key="3">
    <source>
        <dbReference type="Google" id="ProtNLM"/>
    </source>
</evidence>
<comment type="caution">
    <text evidence="1">The sequence shown here is derived from an EMBL/GenBank/DDBJ whole genome shotgun (WGS) entry which is preliminary data.</text>
</comment>
<evidence type="ECO:0000313" key="2">
    <source>
        <dbReference type="Proteomes" id="UP000626370"/>
    </source>
</evidence>
<organism evidence="1 2">
    <name type="scientific">Thalassotalea profundi</name>
    <dbReference type="NCBI Taxonomy" id="2036687"/>
    <lineage>
        <taxon>Bacteria</taxon>
        <taxon>Pseudomonadati</taxon>
        <taxon>Pseudomonadota</taxon>
        <taxon>Gammaproteobacteria</taxon>
        <taxon>Alteromonadales</taxon>
        <taxon>Colwelliaceae</taxon>
        <taxon>Thalassotalea</taxon>
    </lineage>
</organism>
<dbReference type="RefSeq" id="WP_189377029.1">
    <property type="nucleotide sequence ID" value="NZ_BNAH01000003.1"/>
</dbReference>
<protein>
    <recommendedName>
        <fullName evidence="3">Chemotaxis methyl-accepting receptor HlyB-like 4HB MCP domain-containing protein</fullName>
    </recommendedName>
</protein>
<evidence type="ECO:0000313" key="1">
    <source>
        <dbReference type="EMBL" id="GHE83578.1"/>
    </source>
</evidence>
<keyword evidence="2" id="KW-1185">Reference proteome</keyword>
<name>A0ABQ3IGC6_9GAMM</name>
<proteinExistence type="predicted"/>
<reference evidence="2" key="1">
    <citation type="journal article" date="2019" name="Int. J. Syst. Evol. Microbiol.">
        <title>The Global Catalogue of Microorganisms (GCM) 10K type strain sequencing project: providing services to taxonomists for standard genome sequencing and annotation.</title>
        <authorList>
            <consortium name="The Broad Institute Genomics Platform"/>
            <consortium name="The Broad Institute Genome Sequencing Center for Infectious Disease"/>
            <person name="Wu L."/>
            <person name="Ma J."/>
        </authorList>
    </citation>
    <scope>NUCLEOTIDE SEQUENCE [LARGE SCALE GENOMIC DNA]</scope>
    <source>
        <strain evidence="2">CGMCC 1.15922</strain>
    </source>
</reference>
<dbReference type="EMBL" id="BNAH01000003">
    <property type="protein sequence ID" value="GHE83578.1"/>
    <property type="molecule type" value="Genomic_DNA"/>
</dbReference>
<sequence>MKSKIIFSLFIIFIFLSGLTAGFLGGIINSASPVIGQVWAGAKEMQAAISLIDKNELSRARDLLCNSIQTRLVIMDQLQPVKSETTSNIHKALEGYLYEDIKKDKPEFRATCI</sequence>
<gene>
    <name evidence="1" type="ORF">GCM10011501_10180</name>
</gene>